<proteinExistence type="predicted"/>
<dbReference type="Proteomes" id="UP000001861">
    <property type="component" value="Unassembled WGS sequence"/>
</dbReference>
<evidence type="ECO:0000256" key="1">
    <source>
        <dbReference type="SAM" id="MobiDB-lite"/>
    </source>
</evidence>
<protein>
    <submittedName>
        <fullName evidence="2">Uncharacterized protein</fullName>
    </submittedName>
</protein>
<keyword evidence="3" id="KW-1185">Reference proteome</keyword>
<dbReference type="OrthoDB" id="2688364at2759"/>
<gene>
    <name evidence="2" type="ORF">CC1G_05973</name>
</gene>
<feature type="compositionally biased region" description="Basic and acidic residues" evidence="1">
    <location>
        <begin position="8"/>
        <end position="21"/>
    </location>
</feature>
<dbReference type="GeneID" id="6006201"/>
<feature type="region of interest" description="Disordered" evidence="1">
    <location>
        <begin position="1"/>
        <end position="21"/>
    </location>
</feature>
<dbReference type="EMBL" id="AACS02000003">
    <property type="protein sequence ID" value="EAU91986.2"/>
    <property type="molecule type" value="Genomic_DNA"/>
</dbReference>
<dbReference type="HOGENOM" id="CLU_578717_0_0_1"/>
<evidence type="ECO:0000313" key="2">
    <source>
        <dbReference type="EMBL" id="EAU91986.2"/>
    </source>
</evidence>
<reference evidence="2 3" key="1">
    <citation type="journal article" date="2010" name="Proc. Natl. Acad. Sci. U.S.A.">
        <title>Insights into evolution of multicellular fungi from the assembled chromosomes of the mushroom Coprinopsis cinerea (Coprinus cinereus).</title>
        <authorList>
            <person name="Stajich J.E."/>
            <person name="Wilke S.K."/>
            <person name="Ahren D."/>
            <person name="Au C.H."/>
            <person name="Birren B.W."/>
            <person name="Borodovsky M."/>
            <person name="Burns C."/>
            <person name="Canback B."/>
            <person name="Casselton L.A."/>
            <person name="Cheng C.K."/>
            <person name="Deng J."/>
            <person name="Dietrich F.S."/>
            <person name="Fargo D.C."/>
            <person name="Farman M.L."/>
            <person name="Gathman A.C."/>
            <person name="Goldberg J."/>
            <person name="Guigo R."/>
            <person name="Hoegger P.J."/>
            <person name="Hooker J.B."/>
            <person name="Huggins A."/>
            <person name="James T.Y."/>
            <person name="Kamada T."/>
            <person name="Kilaru S."/>
            <person name="Kodira C."/>
            <person name="Kues U."/>
            <person name="Kupfer D."/>
            <person name="Kwan H.S."/>
            <person name="Lomsadze A."/>
            <person name="Li W."/>
            <person name="Lilly W.W."/>
            <person name="Ma L.J."/>
            <person name="Mackey A.J."/>
            <person name="Manning G."/>
            <person name="Martin F."/>
            <person name="Muraguchi H."/>
            <person name="Natvig D.O."/>
            <person name="Palmerini H."/>
            <person name="Ramesh M.A."/>
            <person name="Rehmeyer C.J."/>
            <person name="Roe B.A."/>
            <person name="Shenoy N."/>
            <person name="Stanke M."/>
            <person name="Ter-Hovhannisyan V."/>
            <person name="Tunlid A."/>
            <person name="Velagapudi R."/>
            <person name="Vision T.J."/>
            <person name="Zeng Q."/>
            <person name="Zolan M.E."/>
            <person name="Pukkila P.J."/>
        </authorList>
    </citation>
    <scope>NUCLEOTIDE SEQUENCE [LARGE SCALE GENOMIC DNA]</scope>
    <source>
        <strain evidence="3">Okayama-7 / 130 / ATCC MYA-4618 / FGSC 9003</strain>
    </source>
</reference>
<name>A8N4J5_COPC7</name>
<comment type="caution">
    <text evidence="2">The sequence shown here is derived from an EMBL/GenBank/DDBJ whole genome shotgun (WGS) entry which is preliminary data.</text>
</comment>
<dbReference type="RefSeq" id="XP_001829764.2">
    <property type="nucleotide sequence ID" value="XM_001829712.2"/>
</dbReference>
<dbReference type="InParanoid" id="A8N4J5"/>
<accession>A8N4J5</accession>
<evidence type="ECO:0000313" key="3">
    <source>
        <dbReference type="Proteomes" id="UP000001861"/>
    </source>
</evidence>
<sequence length="472" mass="53240">MVEPILENARKAKSDDPPKSDAFELIYPHDTPEYDPDTGEEYGFQFIELLPGGRFLLLVTRQSLYVWDFAPYLEGLAAPVERKLALPLHYAHDTQVLPSLGPDSTSVRLLICIKSHFGEFAQLYGDWDSERLRVYWVMELSFGDDDLRLRKIGEFPILYPPSDAGDEYKELCQEDLEFSEEIIIFRILHTVVLWNVVKNGYTVWELDKRDPPAIRYQMVAVGGNVLIFEDNSLIVYEVPPLVPLPAPGSALDLAHPPTTPIPRQTATVLPGYALVCDSKCEPWKASAGYFRPPLFYVRHVNPTDATTRTAWYNIAVDMDSPMPVQVTELGWDTVRDPAGYEKVCAFERPCNGKVIGTSIWRRPLPHIPESMVPQAAFLRVSLSKPSPRSLARPKSQPHESMLYLLTRIEGIDWSWDDERNSLTLAGAGNLLEWHSIGLSADFLTPSRIIINLAQVARPLFTSRTASTGPFDD</sequence>
<organism evidence="2 3">
    <name type="scientific">Coprinopsis cinerea (strain Okayama-7 / 130 / ATCC MYA-4618 / FGSC 9003)</name>
    <name type="common">Inky cap fungus</name>
    <name type="synonym">Hormographiella aspergillata</name>
    <dbReference type="NCBI Taxonomy" id="240176"/>
    <lineage>
        <taxon>Eukaryota</taxon>
        <taxon>Fungi</taxon>
        <taxon>Dikarya</taxon>
        <taxon>Basidiomycota</taxon>
        <taxon>Agaricomycotina</taxon>
        <taxon>Agaricomycetes</taxon>
        <taxon>Agaricomycetidae</taxon>
        <taxon>Agaricales</taxon>
        <taxon>Agaricineae</taxon>
        <taxon>Psathyrellaceae</taxon>
        <taxon>Coprinopsis</taxon>
    </lineage>
</organism>
<dbReference type="KEGG" id="cci:CC1G_05973"/>
<dbReference type="VEuPathDB" id="FungiDB:CC1G_05973"/>
<dbReference type="AlphaFoldDB" id="A8N4J5"/>